<name>A0AB38TA01_9HYPH</name>
<sequence>MWVKELSSGEKLAIATDCERFIADVLKPRFIHGQLDRLDHPLDIFGKWRGSKYGFSARYRSDDGEEFNTAFARLDHVEEHLAETRFDLMWYRHTGAWWRLHAAVTLDEALRLIAADSRLQPPL</sequence>
<dbReference type="InterPro" id="IPR021388">
    <property type="entry name" value="DUF3024"/>
</dbReference>
<keyword evidence="2" id="KW-1185">Reference proteome</keyword>
<dbReference type="RefSeq" id="WP_050580435.1">
    <property type="nucleotide sequence ID" value="NZ_CP088147.1"/>
</dbReference>
<dbReference type="AlphaFoldDB" id="A0AB38TA01"/>
<dbReference type="Proteomes" id="UP001060070">
    <property type="component" value="Chromosome"/>
</dbReference>
<accession>A0AB38TA01</accession>
<proteinExistence type="predicted"/>
<evidence type="ECO:0000313" key="2">
    <source>
        <dbReference type="Proteomes" id="UP001060070"/>
    </source>
</evidence>
<dbReference type="EMBL" id="CP088147">
    <property type="protein sequence ID" value="UTU51319.1"/>
    <property type="molecule type" value="Genomic_DNA"/>
</dbReference>
<evidence type="ECO:0000313" key="1">
    <source>
        <dbReference type="EMBL" id="UTU51319.1"/>
    </source>
</evidence>
<protein>
    <submittedName>
        <fullName evidence="1">Uncharacterized protein</fullName>
    </submittedName>
</protein>
<reference evidence="1 2" key="1">
    <citation type="journal article" date="2022" name="Microbiol. Resour. Announc.">
        <title>Complete Genome Sequence of Mesorhizobium ciceri Strain R30, a Rhizobium Used as a Commercial Inoculant for Chickpea in Argentina.</title>
        <authorList>
            <person name="Foresto E."/>
            <person name="Revale S."/>
            <person name="Primo E."/>
            <person name="Nievas F."/>
            <person name="Carezzano E."/>
            <person name="Puente M."/>
            <person name="Alzari P."/>
            <person name="Mart M."/>
            <person name="Ben-Assaya M."/>
            <person name="Mornico D."/>
            <person name="Santoro M."/>
            <person name="Mart F."/>
            <person name="Giordano W."/>
            <person name="Bogino P."/>
        </authorList>
    </citation>
    <scope>NUCLEOTIDE SEQUENCE [LARGE SCALE GENOMIC DNA]</scope>
    <source>
        <strain evidence="1 2">R30</strain>
    </source>
</reference>
<organism evidence="1 2">
    <name type="scientific">Mesorhizobium ciceri</name>
    <dbReference type="NCBI Taxonomy" id="39645"/>
    <lineage>
        <taxon>Bacteria</taxon>
        <taxon>Pseudomonadati</taxon>
        <taxon>Pseudomonadota</taxon>
        <taxon>Alphaproteobacteria</taxon>
        <taxon>Hyphomicrobiales</taxon>
        <taxon>Phyllobacteriaceae</taxon>
        <taxon>Mesorhizobium</taxon>
    </lineage>
</organism>
<gene>
    <name evidence="1" type="ORF">LRP29_28275</name>
</gene>
<dbReference type="Pfam" id="PF11225">
    <property type="entry name" value="DUF3024"/>
    <property type="match status" value="1"/>
</dbReference>